<comment type="caution">
    <text evidence="2">The sequence shown here is derived from an EMBL/GenBank/DDBJ whole genome shotgun (WGS) entry which is preliminary data.</text>
</comment>
<feature type="region of interest" description="Disordered" evidence="1">
    <location>
        <begin position="186"/>
        <end position="224"/>
    </location>
</feature>
<proteinExistence type="predicted"/>
<dbReference type="Proteomes" id="UP001270362">
    <property type="component" value="Unassembled WGS sequence"/>
</dbReference>
<feature type="compositionally biased region" description="Basic and acidic residues" evidence="1">
    <location>
        <begin position="100"/>
        <end position="115"/>
    </location>
</feature>
<reference evidence="2" key="1">
    <citation type="journal article" date="2023" name="Mol. Phylogenet. Evol.">
        <title>Genome-scale phylogeny and comparative genomics of the fungal order Sordariales.</title>
        <authorList>
            <person name="Hensen N."/>
            <person name="Bonometti L."/>
            <person name="Westerberg I."/>
            <person name="Brannstrom I.O."/>
            <person name="Guillou S."/>
            <person name="Cros-Aarteil S."/>
            <person name="Calhoun S."/>
            <person name="Haridas S."/>
            <person name="Kuo A."/>
            <person name="Mondo S."/>
            <person name="Pangilinan J."/>
            <person name="Riley R."/>
            <person name="LaButti K."/>
            <person name="Andreopoulos B."/>
            <person name="Lipzen A."/>
            <person name="Chen C."/>
            <person name="Yan M."/>
            <person name="Daum C."/>
            <person name="Ng V."/>
            <person name="Clum A."/>
            <person name="Steindorff A."/>
            <person name="Ohm R.A."/>
            <person name="Martin F."/>
            <person name="Silar P."/>
            <person name="Natvig D.O."/>
            <person name="Lalanne C."/>
            <person name="Gautier V."/>
            <person name="Ament-Velasquez S.L."/>
            <person name="Kruys A."/>
            <person name="Hutchinson M.I."/>
            <person name="Powell A.J."/>
            <person name="Barry K."/>
            <person name="Miller A.N."/>
            <person name="Grigoriev I.V."/>
            <person name="Debuchy R."/>
            <person name="Gladieux P."/>
            <person name="Hiltunen Thoren M."/>
            <person name="Johannesson H."/>
        </authorList>
    </citation>
    <scope>NUCLEOTIDE SEQUENCE</scope>
    <source>
        <strain evidence="2">CBS 314.62</strain>
    </source>
</reference>
<keyword evidence="3" id="KW-1185">Reference proteome</keyword>
<gene>
    <name evidence="2" type="ORF">B0T22DRAFT_481710</name>
</gene>
<organism evidence="2 3">
    <name type="scientific">Podospora appendiculata</name>
    <dbReference type="NCBI Taxonomy" id="314037"/>
    <lineage>
        <taxon>Eukaryota</taxon>
        <taxon>Fungi</taxon>
        <taxon>Dikarya</taxon>
        <taxon>Ascomycota</taxon>
        <taxon>Pezizomycotina</taxon>
        <taxon>Sordariomycetes</taxon>
        <taxon>Sordariomycetidae</taxon>
        <taxon>Sordariales</taxon>
        <taxon>Podosporaceae</taxon>
        <taxon>Podospora</taxon>
    </lineage>
</organism>
<protein>
    <submittedName>
        <fullName evidence="2">Uncharacterized protein</fullName>
    </submittedName>
</protein>
<accession>A0AAE0XDF1</accession>
<dbReference type="EMBL" id="JAULSO010000002">
    <property type="protein sequence ID" value="KAK3690537.1"/>
    <property type="molecule type" value="Genomic_DNA"/>
</dbReference>
<dbReference type="AlphaFoldDB" id="A0AAE0XDF1"/>
<evidence type="ECO:0000313" key="3">
    <source>
        <dbReference type="Proteomes" id="UP001270362"/>
    </source>
</evidence>
<reference evidence="2" key="2">
    <citation type="submission" date="2023-06" db="EMBL/GenBank/DDBJ databases">
        <authorList>
            <consortium name="Lawrence Berkeley National Laboratory"/>
            <person name="Haridas S."/>
            <person name="Hensen N."/>
            <person name="Bonometti L."/>
            <person name="Westerberg I."/>
            <person name="Brannstrom I.O."/>
            <person name="Guillou S."/>
            <person name="Cros-Aarteil S."/>
            <person name="Calhoun S."/>
            <person name="Kuo A."/>
            <person name="Mondo S."/>
            <person name="Pangilinan J."/>
            <person name="Riley R."/>
            <person name="Labutti K."/>
            <person name="Andreopoulos B."/>
            <person name="Lipzen A."/>
            <person name="Chen C."/>
            <person name="Yanf M."/>
            <person name="Daum C."/>
            <person name="Ng V."/>
            <person name="Clum A."/>
            <person name="Steindorff A."/>
            <person name="Ohm R."/>
            <person name="Martin F."/>
            <person name="Silar P."/>
            <person name="Natvig D."/>
            <person name="Lalanne C."/>
            <person name="Gautier V."/>
            <person name="Ament-Velasquez S.L."/>
            <person name="Kruys A."/>
            <person name="Hutchinson M.I."/>
            <person name="Powell A.J."/>
            <person name="Barry K."/>
            <person name="Miller A.N."/>
            <person name="Grigoriev I.V."/>
            <person name="Debuchy R."/>
            <person name="Gladieux P."/>
            <person name="Thoren M.H."/>
            <person name="Johannesson H."/>
        </authorList>
    </citation>
    <scope>NUCLEOTIDE SEQUENCE</scope>
    <source>
        <strain evidence="2">CBS 314.62</strain>
    </source>
</reference>
<feature type="region of interest" description="Disordered" evidence="1">
    <location>
        <begin position="92"/>
        <end position="119"/>
    </location>
</feature>
<evidence type="ECO:0000256" key="1">
    <source>
        <dbReference type="SAM" id="MobiDB-lite"/>
    </source>
</evidence>
<evidence type="ECO:0000313" key="2">
    <source>
        <dbReference type="EMBL" id="KAK3690537.1"/>
    </source>
</evidence>
<sequence length="224" mass="25341">MVKTLEAKNAELKARLAHLEARDNAHDVIAHGAEELTWQSEPFPPNNNIALAYAMHDGEADSVSPAHSAQDNQHGDYNMPPVHEDAIPAANTSANFHSGTGDDRVRSETRKRNAEEDTTEEAMMLQRLCSLERTVLKLIKVTAQFARCNTRARDFQFLKGRILELDRRQQRLTRFTININRALQLQELKEDGPSDSPSSPPPARKRRTRTYRDRTSPFVSGTRD</sequence>
<name>A0AAE0XDF1_9PEZI</name>